<dbReference type="GO" id="GO:0003712">
    <property type="term" value="F:transcription coregulator activity"/>
    <property type="evidence" value="ECO:0007669"/>
    <property type="project" value="UniProtKB-UniRule"/>
</dbReference>
<evidence type="ECO:0000259" key="2">
    <source>
        <dbReference type="Pfam" id="PF08638"/>
    </source>
</evidence>
<dbReference type="Pfam" id="PF08638">
    <property type="entry name" value="Med14"/>
    <property type="match status" value="1"/>
</dbReference>
<dbReference type="VEuPathDB" id="PiroplasmaDB:TA13400"/>
<dbReference type="GO" id="GO:0016592">
    <property type="term" value="C:mediator complex"/>
    <property type="evidence" value="ECO:0007669"/>
    <property type="project" value="UniProtKB-UniRule"/>
</dbReference>
<evidence type="ECO:0000313" key="4">
    <source>
        <dbReference type="EMBL" id="SVP91592.1"/>
    </source>
</evidence>
<dbReference type="EMBL" id="UIVS01000002">
    <property type="protein sequence ID" value="SVP91592.1"/>
    <property type="molecule type" value="Genomic_DNA"/>
</dbReference>
<dbReference type="AlphaFoldDB" id="A0A3B0N7L5"/>
<keyword evidence="1" id="KW-0010">Activator</keyword>
<comment type="subunit">
    <text evidence="1">Component of the Mediator complex.</text>
</comment>
<sequence length="346" mass="40413">MDDDYNVLFITLLNNCLSRCIIDYNCLNKQLINNEGSNVVLRNLLIQFTRVQREIFLKLKVIFDLTKYEKGINKLLQEINTDYFNQNVVQNLNRNLLTLTNQINAPPPNIKLSVDLYNNLRYERMPSMMSEIAKSVNTFPTIKYSDEEINSCIFNIKLHFLIHFQQYKMSYSNKAEPVAEQTESGNGGSPVGEILFINNICNYRRSNYFDVEILFDFKRYQIIHVTVLGQTANSPALMAYLNQVLNTRSGNVFMVLDNAIMNYVNKLILQNLYKQTQAYYSAGHVVFNYDYSEDKLEVHCFKDTPSLLEFSVNENNMPEFKINNTFKEFAYDIDLNYYIKKTLPDS</sequence>
<dbReference type="InterPro" id="IPR055122">
    <property type="entry name" value="Med14_N"/>
</dbReference>
<comment type="similarity">
    <text evidence="1">Belongs to the Mediator complex subunit 14 family.</text>
</comment>
<feature type="domain" description="Mediator complex subunit MED14 N-terminal" evidence="2">
    <location>
        <begin position="11"/>
        <end position="156"/>
    </location>
</feature>
<comment type="subcellular location">
    <subcellularLocation>
        <location evidence="1">Nucleus</location>
    </subcellularLocation>
</comment>
<dbReference type="EMBL" id="UIVT01000002">
    <property type="protein sequence ID" value="SVP90976.1"/>
    <property type="molecule type" value="Genomic_DNA"/>
</dbReference>
<evidence type="ECO:0000313" key="3">
    <source>
        <dbReference type="EMBL" id="SVP90976.1"/>
    </source>
</evidence>
<evidence type="ECO:0000256" key="1">
    <source>
        <dbReference type="RuleBase" id="RU365082"/>
    </source>
</evidence>
<gene>
    <name evidence="3" type="ORF">TAT_000168500</name>
    <name evidence="4" type="ORF">TAV_000168700</name>
</gene>
<reference evidence="3" key="1">
    <citation type="submission" date="2018-07" db="EMBL/GenBank/DDBJ databases">
        <authorList>
            <person name="Quirk P.G."/>
            <person name="Krulwich T.A."/>
        </authorList>
    </citation>
    <scope>NUCLEOTIDE SEQUENCE</scope>
    <source>
        <strain evidence="3">Anand</strain>
    </source>
</reference>
<protein>
    <recommendedName>
        <fullName evidence="1">Mediator of RNA polymerase II transcription subunit 14</fullName>
    </recommendedName>
    <alternativeName>
        <fullName evidence="1">Mediator complex subunit 14</fullName>
    </alternativeName>
</protein>
<organism evidence="3">
    <name type="scientific">Theileria annulata</name>
    <dbReference type="NCBI Taxonomy" id="5874"/>
    <lineage>
        <taxon>Eukaryota</taxon>
        <taxon>Sar</taxon>
        <taxon>Alveolata</taxon>
        <taxon>Apicomplexa</taxon>
        <taxon>Aconoidasida</taxon>
        <taxon>Piroplasmida</taxon>
        <taxon>Theileriidae</taxon>
        <taxon>Theileria</taxon>
    </lineage>
</organism>
<keyword evidence="1" id="KW-0804">Transcription</keyword>
<keyword evidence="1" id="KW-0805">Transcription regulation</keyword>
<accession>A0A3B0N7L5</accession>
<name>A0A3B0N7L5_THEAN</name>
<keyword evidence="1" id="KW-0539">Nucleus</keyword>
<comment type="function">
    <text evidence="1">Component of the Mediator complex, a coactivator involved in the regulated transcription of nearly all RNA polymerase II-dependent genes. Mediator functions as a bridge to convey information from gene-specific regulatory proteins to the basal RNA polymerase II transcription machinery. Mediator is recruited to promoters by direct interactions with regulatory proteins and serves as a scaffold for the assembly of a functional preinitiation complex with RNA polymerase II and the general transcription factors.</text>
</comment>
<proteinExistence type="inferred from homology"/>